<accession>A0A483CZD8</accession>
<comment type="caution">
    <text evidence="1">The sequence shown here is derived from an EMBL/GenBank/DDBJ whole genome shotgun (WGS) entry which is preliminary data.</text>
</comment>
<proteinExistence type="predicted"/>
<dbReference type="Gene3D" id="3.40.50.2300">
    <property type="match status" value="1"/>
</dbReference>
<dbReference type="Proteomes" id="UP000292580">
    <property type="component" value="Unassembled WGS sequence"/>
</dbReference>
<gene>
    <name evidence="1" type="ORF">CUJ86_01510</name>
</gene>
<organism evidence="1 2">
    <name type="scientific">Methanofollis fontis</name>
    <dbReference type="NCBI Taxonomy" id="2052832"/>
    <lineage>
        <taxon>Archaea</taxon>
        <taxon>Methanobacteriati</taxon>
        <taxon>Methanobacteriota</taxon>
        <taxon>Stenosarchaea group</taxon>
        <taxon>Methanomicrobia</taxon>
        <taxon>Methanomicrobiales</taxon>
        <taxon>Methanomicrobiaceae</taxon>
        <taxon>Methanofollis</taxon>
    </lineage>
</organism>
<reference evidence="1 2" key="1">
    <citation type="submission" date="2017-11" db="EMBL/GenBank/DDBJ databases">
        <title>Isolation and Characterization of Methanofollis Species from Methane Seep Offshore SW Taiwan.</title>
        <authorList>
            <person name="Teng N.-H."/>
            <person name="Lai M.-C."/>
            <person name="Chen S.-C."/>
        </authorList>
    </citation>
    <scope>NUCLEOTIDE SEQUENCE [LARGE SCALE GENOMIC DNA]</scope>
    <source>
        <strain evidence="1 2">FWC-SCC2</strain>
    </source>
</reference>
<dbReference type="Pfam" id="PF09897">
    <property type="entry name" value="DUF2124"/>
    <property type="match status" value="1"/>
</dbReference>
<dbReference type="EMBL" id="PGCL01000001">
    <property type="protein sequence ID" value="TAJ45439.1"/>
    <property type="molecule type" value="Genomic_DNA"/>
</dbReference>
<dbReference type="AlphaFoldDB" id="A0A483CZD8"/>
<dbReference type="PIRSF" id="PIRSF004962">
    <property type="entry name" value="UCP004962"/>
    <property type="match status" value="1"/>
</dbReference>
<protein>
    <submittedName>
        <fullName evidence="1">DUF2124 domain-containing protein</fullName>
    </submittedName>
</protein>
<dbReference type="OrthoDB" id="64681at2157"/>
<dbReference type="RefSeq" id="WP_130645794.1">
    <property type="nucleotide sequence ID" value="NZ_PGCL01000001.1"/>
</dbReference>
<keyword evidence="2" id="KW-1185">Reference proteome</keyword>
<dbReference type="InterPro" id="IPR009183">
    <property type="entry name" value="UCP004962"/>
</dbReference>
<sequence length="160" mass="17391">MEEKERLKGVPGMLRPFKAWLKGAALPDGAQIVYYGCPGTCTPFIELLAFATRDLPYEQVFVPYLDEEKARTIRAEKDVGMQIGDAPASLSPAVAVIMGGLAMPNIPVEAGAAAEMLARHPEARRIGVCFMSMFEQAGWLDTLDFDLLIDAAIDPVTVYA</sequence>
<name>A0A483CZD8_9EURY</name>
<evidence type="ECO:0000313" key="2">
    <source>
        <dbReference type="Proteomes" id="UP000292580"/>
    </source>
</evidence>
<evidence type="ECO:0000313" key="1">
    <source>
        <dbReference type="EMBL" id="TAJ45439.1"/>
    </source>
</evidence>